<organism evidence="2 3">
    <name type="scientific">Castellaniella defragrans</name>
    <name type="common">Alcaligenes defragrans</name>
    <dbReference type="NCBI Taxonomy" id="75697"/>
    <lineage>
        <taxon>Bacteria</taxon>
        <taxon>Pseudomonadati</taxon>
        <taxon>Pseudomonadota</taxon>
        <taxon>Betaproteobacteria</taxon>
        <taxon>Burkholderiales</taxon>
        <taxon>Alcaligenaceae</taxon>
        <taxon>Castellaniella</taxon>
    </lineage>
</organism>
<dbReference type="SUPFAM" id="SSF142433">
    <property type="entry name" value="CinA-like"/>
    <property type="match status" value="1"/>
</dbReference>
<feature type="domain" description="CinA C-terminal" evidence="1">
    <location>
        <begin position="5"/>
        <end position="155"/>
    </location>
</feature>
<evidence type="ECO:0000313" key="3">
    <source>
        <dbReference type="Proteomes" id="UP000541136"/>
    </source>
</evidence>
<keyword evidence="2" id="KW-0378">Hydrolase</keyword>
<reference evidence="2 3" key="1">
    <citation type="submission" date="2020-08" db="EMBL/GenBank/DDBJ databases">
        <title>Genomic Encyclopedia of Type Strains, Phase IV (KMG-IV): sequencing the most valuable type-strain genomes for metagenomic binning, comparative biology and taxonomic classification.</title>
        <authorList>
            <person name="Goeker M."/>
        </authorList>
    </citation>
    <scope>NUCLEOTIDE SEQUENCE [LARGE SCALE GENOMIC DNA]</scope>
    <source>
        <strain evidence="2 3">DSM 12141</strain>
    </source>
</reference>
<evidence type="ECO:0000259" key="1">
    <source>
        <dbReference type="Pfam" id="PF02464"/>
    </source>
</evidence>
<dbReference type="Pfam" id="PF02464">
    <property type="entry name" value="CinA"/>
    <property type="match status" value="1"/>
</dbReference>
<dbReference type="InterPro" id="IPR036653">
    <property type="entry name" value="CinA-like_C"/>
</dbReference>
<dbReference type="GO" id="GO:0016787">
    <property type="term" value="F:hydrolase activity"/>
    <property type="evidence" value="ECO:0007669"/>
    <property type="project" value="UniProtKB-KW"/>
</dbReference>
<comment type="caution">
    <text evidence="2">The sequence shown here is derived from an EMBL/GenBank/DDBJ whole genome shotgun (WGS) entry which is preliminary data.</text>
</comment>
<name>A0A7W9TLR2_CASDE</name>
<sequence length="167" mass="17452">MSRVEDVARYMGLQRLTLATAESCTAGLIASLLAEVPGAGQLLECAFVVYSPQAKLHCLGVAPEVLQRHNLTSTAVARAMAMGAAERARAGVIVANTGVADGGGAGVPAGTQCYAWLLRGEAGSPTPRIFVETCRFPGTRNEVRSLAANYAIARIPRYHALWVKGGA</sequence>
<protein>
    <submittedName>
        <fullName evidence="2">PncC family amidohydrolase</fullName>
    </submittedName>
</protein>
<dbReference type="Proteomes" id="UP000541136">
    <property type="component" value="Unassembled WGS sequence"/>
</dbReference>
<dbReference type="EMBL" id="JACHIB010000005">
    <property type="protein sequence ID" value="MBB6083020.1"/>
    <property type="molecule type" value="Genomic_DNA"/>
</dbReference>
<accession>A0A7W9TLR2</accession>
<dbReference type="NCBIfam" id="TIGR00199">
    <property type="entry name" value="PncC_domain"/>
    <property type="match status" value="1"/>
</dbReference>
<dbReference type="Gene3D" id="3.90.950.20">
    <property type="entry name" value="CinA-like"/>
    <property type="match status" value="1"/>
</dbReference>
<proteinExistence type="predicted"/>
<dbReference type="AlphaFoldDB" id="A0A7W9TLR2"/>
<dbReference type="RefSeq" id="WP_043683761.1">
    <property type="nucleotide sequence ID" value="NZ_JACHIB010000005.1"/>
</dbReference>
<gene>
    <name evidence="2" type="ORF">HNR28_001055</name>
</gene>
<evidence type="ECO:0000313" key="2">
    <source>
        <dbReference type="EMBL" id="MBB6083020.1"/>
    </source>
</evidence>
<dbReference type="InterPro" id="IPR008136">
    <property type="entry name" value="CinA_C"/>
</dbReference>